<dbReference type="AlphaFoldDB" id="A0A9D8PMD7"/>
<dbReference type="CDD" id="cd06464">
    <property type="entry name" value="ACD_sHsps-like"/>
    <property type="match status" value="1"/>
</dbReference>
<name>A0A9D8PMD7_9DELT</name>
<reference evidence="4" key="2">
    <citation type="submission" date="2021-01" db="EMBL/GenBank/DDBJ databases">
        <authorList>
            <person name="Hahn C.R."/>
            <person name="Youssef N.H."/>
            <person name="Elshahed M."/>
        </authorList>
    </citation>
    <scope>NUCLEOTIDE SEQUENCE</scope>
    <source>
        <strain evidence="4">Zod_Metabat.24</strain>
    </source>
</reference>
<dbReference type="InterPro" id="IPR008978">
    <property type="entry name" value="HSP20-like_chaperone"/>
</dbReference>
<proteinExistence type="inferred from homology"/>
<dbReference type="PANTHER" id="PTHR11527">
    <property type="entry name" value="HEAT-SHOCK PROTEIN 20 FAMILY MEMBER"/>
    <property type="match status" value="1"/>
</dbReference>
<dbReference type="InterPro" id="IPR002068">
    <property type="entry name" value="A-crystallin/Hsp20_dom"/>
</dbReference>
<dbReference type="Gene3D" id="2.60.40.790">
    <property type="match status" value="1"/>
</dbReference>
<dbReference type="Pfam" id="PF00011">
    <property type="entry name" value="HSP20"/>
    <property type="match status" value="1"/>
</dbReference>
<protein>
    <submittedName>
        <fullName evidence="4">Hsp20/alpha crystallin family protein</fullName>
    </submittedName>
</protein>
<accession>A0A9D8PMD7</accession>
<comment type="caution">
    <text evidence="4">The sequence shown here is derived from an EMBL/GenBank/DDBJ whole genome shotgun (WGS) entry which is preliminary data.</text>
</comment>
<evidence type="ECO:0000313" key="4">
    <source>
        <dbReference type="EMBL" id="MBN1573241.1"/>
    </source>
</evidence>
<dbReference type="EMBL" id="JAFGIX010000044">
    <property type="protein sequence ID" value="MBN1573241.1"/>
    <property type="molecule type" value="Genomic_DNA"/>
</dbReference>
<comment type="similarity">
    <text evidence="1 2">Belongs to the small heat shock protein (HSP20) family.</text>
</comment>
<evidence type="ECO:0000313" key="5">
    <source>
        <dbReference type="Proteomes" id="UP000809273"/>
    </source>
</evidence>
<gene>
    <name evidence="4" type="ORF">JW984_08620</name>
</gene>
<dbReference type="PROSITE" id="PS01031">
    <property type="entry name" value="SHSP"/>
    <property type="match status" value="1"/>
</dbReference>
<evidence type="ECO:0000256" key="2">
    <source>
        <dbReference type="RuleBase" id="RU003616"/>
    </source>
</evidence>
<dbReference type="SUPFAM" id="SSF49764">
    <property type="entry name" value="HSP20-like chaperones"/>
    <property type="match status" value="1"/>
</dbReference>
<feature type="domain" description="SHSP" evidence="3">
    <location>
        <begin position="24"/>
        <end position="132"/>
    </location>
</feature>
<dbReference type="Proteomes" id="UP000809273">
    <property type="component" value="Unassembled WGS sequence"/>
</dbReference>
<sequence length="132" mass="14813">MKDKEIEARKKDETNVAAKAEGTREGIYYRPKVDIFETEAELTLIADIPGVEPDELDIDIADDTLTIVGKVKPADEAHNYIMQEYGVGNFFRQFTLSEVIDQEKINANFSNGVLTLKLPKVEKAKPRKITVG</sequence>
<organism evidence="4 5">
    <name type="scientific">Candidatus Zymogenus saltonus</name>
    <dbReference type="NCBI Taxonomy" id="2844893"/>
    <lineage>
        <taxon>Bacteria</taxon>
        <taxon>Deltaproteobacteria</taxon>
        <taxon>Candidatus Zymogenia</taxon>
        <taxon>Candidatus Zymogeniales</taxon>
        <taxon>Candidatus Zymogenaceae</taxon>
        <taxon>Candidatus Zymogenus</taxon>
    </lineage>
</organism>
<dbReference type="InterPro" id="IPR031107">
    <property type="entry name" value="Small_HSP"/>
</dbReference>
<evidence type="ECO:0000256" key="1">
    <source>
        <dbReference type="PROSITE-ProRule" id="PRU00285"/>
    </source>
</evidence>
<reference evidence="4" key="1">
    <citation type="journal article" date="2021" name="Environ. Microbiol.">
        <title>Genomic characterization of three novel Desulfobacterota classes expand the metabolic and phylogenetic diversity of the phylum.</title>
        <authorList>
            <person name="Murphy C.L."/>
            <person name="Biggerstaff J."/>
            <person name="Eichhorn A."/>
            <person name="Ewing E."/>
            <person name="Shahan R."/>
            <person name="Soriano D."/>
            <person name="Stewart S."/>
            <person name="VanMol K."/>
            <person name="Walker R."/>
            <person name="Walters P."/>
            <person name="Elshahed M.S."/>
            <person name="Youssef N.H."/>
        </authorList>
    </citation>
    <scope>NUCLEOTIDE SEQUENCE</scope>
    <source>
        <strain evidence="4">Zod_Metabat.24</strain>
    </source>
</reference>
<evidence type="ECO:0000259" key="3">
    <source>
        <dbReference type="PROSITE" id="PS01031"/>
    </source>
</evidence>